<dbReference type="Gene3D" id="1.20.5.340">
    <property type="match status" value="1"/>
</dbReference>
<dbReference type="SUPFAM" id="SSF57997">
    <property type="entry name" value="Tropomyosin"/>
    <property type="match status" value="1"/>
</dbReference>
<keyword evidence="2" id="KW-0732">Signal</keyword>
<feature type="region of interest" description="Disordered" evidence="1">
    <location>
        <begin position="29"/>
        <end position="124"/>
    </location>
</feature>
<reference evidence="3" key="2">
    <citation type="submission" date="2020-09" db="EMBL/GenBank/DDBJ databases">
        <authorList>
            <person name="Sun Q."/>
            <person name="Kim S."/>
        </authorList>
    </citation>
    <scope>NUCLEOTIDE SEQUENCE</scope>
    <source>
        <strain evidence="3">KCTC 32422</strain>
    </source>
</reference>
<dbReference type="RefSeq" id="WP_189539813.1">
    <property type="nucleotide sequence ID" value="NZ_BMZD01000003.1"/>
</dbReference>
<proteinExistence type="predicted"/>
<sequence>MAKTDSKRSASGATIASAITLLSASLGMSAEAAPPTPGPTIHAKDPAASHQHKLETAQGNVESMQHKHDSLQHKTESMQHKHDSLQHKVESRQHKLDSVQGKFKSDQHKLDSQQIKLKTVQPGQ</sequence>
<keyword evidence="4" id="KW-1185">Reference proteome</keyword>
<dbReference type="EMBL" id="BMZD01000003">
    <property type="protein sequence ID" value="GGZ94883.1"/>
    <property type="molecule type" value="Genomic_DNA"/>
</dbReference>
<organism evidence="3 4">
    <name type="scientific">Novosphingobium arvoryzae</name>
    <dbReference type="NCBI Taxonomy" id="1256514"/>
    <lineage>
        <taxon>Bacteria</taxon>
        <taxon>Pseudomonadati</taxon>
        <taxon>Pseudomonadota</taxon>
        <taxon>Alphaproteobacteria</taxon>
        <taxon>Sphingomonadales</taxon>
        <taxon>Sphingomonadaceae</taxon>
        <taxon>Novosphingobium</taxon>
    </lineage>
</organism>
<reference evidence="3" key="1">
    <citation type="journal article" date="2014" name="Int. J. Syst. Evol. Microbiol.">
        <title>Complete genome sequence of Corynebacterium casei LMG S-19264T (=DSM 44701T), isolated from a smear-ripened cheese.</title>
        <authorList>
            <consortium name="US DOE Joint Genome Institute (JGI-PGF)"/>
            <person name="Walter F."/>
            <person name="Albersmeier A."/>
            <person name="Kalinowski J."/>
            <person name="Ruckert C."/>
        </authorList>
    </citation>
    <scope>NUCLEOTIDE SEQUENCE</scope>
    <source>
        <strain evidence="3">KCTC 32422</strain>
    </source>
</reference>
<feature type="compositionally biased region" description="Polar residues" evidence="1">
    <location>
        <begin position="112"/>
        <end position="124"/>
    </location>
</feature>
<accession>A0A918VFF5</accession>
<feature type="compositionally biased region" description="Basic and acidic residues" evidence="1">
    <location>
        <begin position="42"/>
        <end position="55"/>
    </location>
</feature>
<gene>
    <name evidence="3" type="ORF">GCM10011617_13480</name>
</gene>
<dbReference type="Proteomes" id="UP000634139">
    <property type="component" value="Unassembled WGS sequence"/>
</dbReference>
<name>A0A918VFF5_9SPHN</name>
<evidence type="ECO:0000256" key="1">
    <source>
        <dbReference type="SAM" id="MobiDB-lite"/>
    </source>
</evidence>
<protein>
    <submittedName>
        <fullName evidence="3">Uncharacterized protein</fullName>
    </submittedName>
</protein>
<feature type="compositionally biased region" description="Basic and acidic residues" evidence="1">
    <location>
        <begin position="64"/>
        <end position="111"/>
    </location>
</feature>
<dbReference type="AlphaFoldDB" id="A0A918VFF5"/>
<comment type="caution">
    <text evidence="3">The sequence shown here is derived from an EMBL/GenBank/DDBJ whole genome shotgun (WGS) entry which is preliminary data.</text>
</comment>
<evidence type="ECO:0000313" key="3">
    <source>
        <dbReference type="EMBL" id="GGZ94883.1"/>
    </source>
</evidence>
<evidence type="ECO:0000256" key="2">
    <source>
        <dbReference type="SAM" id="SignalP"/>
    </source>
</evidence>
<evidence type="ECO:0000313" key="4">
    <source>
        <dbReference type="Proteomes" id="UP000634139"/>
    </source>
</evidence>
<feature type="chain" id="PRO_5037218360" evidence="2">
    <location>
        <begin position="33"/>
        <end position="124"/>
    </location>
</feature>
<feature type="signal peptide" evidence="2">
    <location>
        <begin position="1"/>
        <end position="32"/>
    </location>
</feature>